<sequence>MTDKYRVFVATYFRQGITSDKRNRTILKYATYHWAIWIEGKKSTGPGHCFDVKEHPPFSNFPNSGGWKYECRHENLAESHGMLGRMMIGKLPKGVTVQDVDGLLQGIPLPKPNSTPVENCVSWVQAAVRVLQEKSWADDFDIDELMNHVFNESDKWYQENENLQDKPKIANYTNLPL</sequence>
<gene>
    <name evidence="1" type="ORF">TESG_03001</name>
</gene>
<name>F2RW24_TRIT1</name>
<reference evidence="2" key="1">
    <citation type="journal article" date="2012" name="MBio">
        <title>Comparative genome analysis of Trichophyton rubrum and related dermatophytes reveals candidate genes involved in infection.</title>
        <authorList>
            <person name="Martinez D.A."/>
            <person name="Oliver B.G."/>
            <person name="Graeser Y."/>
            <person name="Goldberg J.M."/>
            <person name="Li W."/>
            <person name="Martinez-Rossi N.M."/>
            <person name="Monod M."/>
            <person name="Shelest E."/>
            <person name="Barton R.C."/>
            <person name="Birch E."/>
            <person name="Brakhage A.A."/>
            <person name="Chen Z."/>
            <person name="Gurr S.J."/>
            <person name="Heiman D."/>
            <person name="Heitman J."/>
            <person name="Kosti I."/>
            <person name="Rossi A."/>
            <person name="Saif S."/>
            <person name="Samalova M."/>
            <person name="Saunders C.W."/>
            <person name="Shea T."/>
            <person name="Summerbell R.C."/>
            <person name="Xu J."/>
            <person name="Young S."/>
            <person name="Zeng Q."/>
            <person name="Birren B.W."/>
            <person name="Cuomo C.A."/>
            <person name="White T.C."/>
        </authorList>
    </citation>
    <scope>NUCLEOTIDE SEQUENCE [LARGE SCALE GENOMIC DNA]</scope>
    <source>
        <strain evidence="2">CBS 112818</strain>
    </source>
</reference>
<accession>F2RW24</accession>
<evidence type="ECO:0000313" key="2">
    <source>
        <dbReference type="Proteomes" id="UP000009172"/>
    </source>
</evidence>
<dbReference type="EMBL" id="GG698488">
    <property type="protein sequence ID" value="EGD95523.1"/>
    <property type="molecule type" value="Genomic_DNA"/>
</dbReference>
<dbReference type="InterPro" id="IPR054208">
    <property type="entry name" value="DUF6914"/>
</dbReference>
<evidence type="ECO:0000313" key="1">
    <source>
        <dbReference type="EMBL" id="EGD95523.1"/>
    </source>
</evidence>
<proteinExistence type="predicted"/>
<dbReference type="Proteomes" id="UP000009172">
    <property type="component" value="Unassembled WGS sequence"/>
</dbReference>
<dbReference type="Pfam" id="PF21858">
    <property type="entry name" value="DUF6914"/>
    <property type="match status" value="1"/>
</dbReference>
<protein>
    <submittedName>
        <fullName evidence="1">Uncharacterized protein</fullName>
    </submittedName>
</protein>
<keyword evidence="2" id="KW-1185">Reference proteome</keyword>
<dbReference type="AlphaFoldDB" id="F2RW24"/>
<organism evidence="1 2">
    <name type="scientific">Trichophyton tonsurans (strain CBS 112818)</name>
    <name type="common">Scalp ringworm fungus</name>
    <dbReference type="NCBI Taxonomy" id="647933"/>
    <lineage>
        <taxon>Eukaryota</taxon>
        <taxon>Fungi</taxon>
        <taxon>Dikarya</taxon>
        <taxon>Ascomycota</taxon>
        <taxon>Pezizomycotina</taxon>
        <taxon>Eurotiomycetes</taxon>
        <taxon>Eurotiomycetidae</taxon>
        <taxon>Onygenales</taxon>
        <taxon>Arthrodermataceae</taxon>
        <taxon>Trichophyton</taxon>
    </lineage>
</organism>
<dbReference type="HOGENOM" id="CLU_128341_0_0_1"/>